<evidence type="ECO:0000313" key="1">
    <source>
        <dbReference type="EMBL" id="KAI6647734.1"/>
    </source>
</evidence>
<dbReference type="Proteomes" id="UP001165289">
    <property type="component" value="Unassembled WGS sequence"/>
</dbReference>
<comment type="caution">
    <text evidence="1">The sequence shown here is derived from an EMBL/GenBank/DDBJ whole genome shotgun (WGS) entry which is preliminary data.</text>
</comment>
<proteinExistence type="predicted"/>
<organism evidence="1 2">
    <name type="scientific">Oopsacas minuta</name>
    <dbReference type="NCBI Taxonomy" id="111878"/>
    <lineage>
        <taxon>Eukaryota</taxon>
        <taxon>Metazoa</taxon>
        <taxon>Porifera</taxon>
        <taxon>Hexactinellida</taxon>
        <taxon>Hexasterophora</taxon>
        <taxon>Lyssacinosida</taxon>
        <taxon>Leucopsacidae</taxon>
        <taxon>Oopsacas</taxon>
    </lineage>
</organism>
<dbReference type="PANTHER" id="PTHR46060:SF1">
    <property type="entry name" value="MARINER MOS1 TRANSPOSASE-LIKE PROTEIN"/>
    <property type="match status" value="1"/>
</dbReference>
<accession>A0AAV7JGZ3</accession>
<protein>
    <submittedName>
        <fullName evidence="1">Splicing factor 3A subunit 1-like</fullName>
    </submittedName>
</protein>
<dbReference type="PANTHER" id="PTHR46060">
    <property type="entry name" value="MARINER MOS1 TRANSPOSASE-LIKE PROTEIN"/>
    <property type="match status" value="1"/>
</dbReference>
<keyword evidence="2" id="KW-1185">Reference proteome</keyword>
<dbReference type="EMBL" id="JAKMXF010000338">
    <property type="protein sequence ID" value="KAI6647734.1"/>
    <property type="molecule type" value="Genomic_DNA"/>
</dbReference>
<evidence type="ECO:0000313" key="2">
    <source>
        <dbReference type="Proteomes" id="UP001165289"/>
    </source>
</evidence>
<name>A0AAV7JGZ3_9METZ</name>
<dbReference type="AlphaFoldDB" id="A0AAV7JGZ3"/>
<reference evidence="1 2" key="1">
    <citation type="journal article" date="2023" name="BMC Biol.">
        <title>The compact genome of the sponge Oopsacas minuta (Hexactinellida) is lacking key metazoan core genes.</title>
        <authorList>
            <person name="Santini S."/>
            <person name="Schenkelaars Q."/>
            <person name="Jourda C."/>
            <person name="Duchesne M."/>
            <person name="Belahbib H."/>
            <person name="Rocher C."/>
            <person name="Selva M."/>
            <person name="Riesgo A."/>
            <person name="Vervoort M."/>
            <person name="Leys S.P."/>
            <person name="Kodjabachian L."/>
            <person name="Le Bivic A."/>
            <person name="Borchiellini C."/>
            <person name="Claverie J.M."/>
            <person name="Renard E."/>
        </authorList>
    </citation>
    <scope>NUCLEOTIDE SEQUENCE [LARGE SCALE GENOMIC DNA]</scope>
    <source>
        <strain evidence="1">SPO-2</strain>
    </source>
</reference>
<sequence>MPHSNIVPIHILTVYYSNIFNGFKSINIKIEQRTYMKIRTLLKVSPTDVYKDLDEVYRDTAILYPTVVDWARRLREGRMSIENAARIERPVSSASDKNILEVTAVLEEDTHITLVEIADALGSQRELLNLLYMIIWNSERYVLDWCRIY</sequence>
<gene>
    <name evidence="1" type="ORF">LOD99_8575</name>
</gene>
<dbReference type="InterPro" id="IPR052709">
    <property type="entry name" value="Transposase-MT_Hybrid"/>
</dbReference>